<organism evidence="1 2">
    <name type="scientific">Eumeta variegata</name>
    <name type="common">Bagworm moth</name>
    <name type="synonym">Eumeta japonica</name>
    <dbReference type="NCBI Taxonomy" id="151549"/>
    <lineage>
        <taxon>Eukaryota</taxon>
        <taxon>Metazoa</taxon>
        <taxon>Ecdysozoa</taxon>
        <taxon>Arthropoda</taxon>
        <taxon>Hexapoda</taxon>
        <taxon>Insecta</taxon>
        <taxon>Pterygota</taxon>
        <taxon>Neoptera</taxon>
        <taxon>Endopterygota</taxon>
        <taxon>Lepidoptera</taxon>
        <taxon>Glossata</taxon>
        <taxon>Ditrysia</taxon>
        <taxon>Tineoidea</taxon>
        <taxon>Psychidae</taxon>
        <taxon>Oiketicinae</taxon>
        <taxon>Eumeta</taxon>
    </lineage>
</organism>
<sequence>MEFAVTIRLWISGAYGPHAKVCRDDGIKGMSGEDYDCFESQTDGHRERRVMVWTCAPPWFYLPSVTASYKLESLAVSELKEAWKVESRAKGGTGMDIMNQN</sequence>
<name>A0A4C1W454_EUMVA</name>
<evidence type="ECO:0000313" key="1">
    <source>
        <dbReference type="EMBL" id="GBP46306.1"/>
    </source>
</evidence>
<comment type="caution">
    <text evidence="1">The sequence shown here is derived from an EMBL/GenBank/DDBJ whole genome shotgun (WGS) entry which is preliminary data.</text>
</comment>
<proteinExistence type="predicted"/>
<dbReference type="AlphaFoldDB" id="A0A4C1W454"/>
<gene>
    <name evidence="1" type="ORF">EVAR_30437_1</name>
</gene>
<accession>A0A4C1W454</accession>
<keyword evidence="2" id="KW-1185">Reference proteome</keyword>
<protein>
    <submittedName>
        <fullName evidence="1">Uncharacterized protein</fullName>
    </submittedName>
</protein>
<dbReference type="Proteomes" id="UP000299102">
    <property type="component" value="Unassembled WGS sequence"/>
</dbReference>
<evidence type="ECO:0000313" key="2">
    <source>
        <dbReference type="Proteomes" id="UP000299102"/>
    </source>
</evidence>
<dbReference type="EMBL" id="BGZK01000480">
    <property type="protein sequence ID" value="GBP46306.1"/>
    <property type="molecule type" value="Genomic_DNA"/>
</dbReference>
<reference evidence="1 2" key="1">
    <citation type="journal article" date="2019" name="Commun. Biol.">
        <title>The bagworm genome reveals a unique fibroin gene that provides high tensile strength.</title>
        <authorList>
            <person name="Kono N."/>
            <person name="Nakamura H."/>
            <person name="Ohtoshi R."/>
            <person name="Tomita M."/>
            <person name="Numata K."/>
            <person name="Arakawa K."/>
        </authorList>
    </citation>
    <scope>NUCLEOTIDE SEQUENCE [LARGE SCALE GENOMIC DNA]</scope>
</reference>